<dbReference type="Pfam" id="PF03271">
    <property type="entry name" value="EB1"/>
    <property type="match status" value="1"/>
</dbReference>
<dbReference type="OrthoDB" id="2119228at2759"/>
<feature type="region of interest" description="Disordered" evidence="10">
    <location>
        <begin position="151"/>
        <end position="191"/>
    </location>
</feature>
<gene>
    <name evidence="13" type="ORF">KP79_PYT15117</name>
</gene>
<dbReference type="PROSITE" id="PS51230">
    <property type="entry name" value="EB1_C"/>
    <property type="match status" value="1"/>
</dbReference>
<dbReference type="Gene3D" id="1.10.418.10">
    <property type="entry name" value="Calponin-like domain"/>
    <property type="match status" value="1"/>
</dbReference>
<dbReference type="InterPro" id="IPR036872">
    <property type="entry name" value="CH_dom_sf"/>
</dbReference>
<dbReference type="EMBL" id="NEDP02005548">
    <property type="protein sequence ID" value="OWF39011.1"/>
    <property type="molecule type" value="Genomic_DNA"/>
</dbReference>
<evidence type="ECO:0000256" key="9">
    <source>
        <dbReference type="PROSITE-ProRule" id="PRU00576"/>
    </source>
</evidence>
<feature type="domain" description="Calponin-homology (CH)" evidence="11">
    <location>
        <begin position="14"/>
        <end position="116"/>
    </location>
</feature>
<evidence type="ECO:0000313" key="13">
    <source>
        <dbReference type="EMBL" id="OWF39011.1"/>
    </source>
</evidence>
<evidence type="ECO:0000256" key="7">
    <source>
        <dbReference type="ARBA" id="ARBA00023212"/>
    </source>
</evidence>
<evidence type="ECO:0000256" key="2">
    <source>
        <dbReference type="ARBA" id="ARBA00010729"/>
    </source>
</evidence>
<keyword evidence="14" id="KW-1185">Reference proteome</keyword>
<dbReference type="AlphaFoldDB" id="A0A210PR98"/>
<protein>
    <submittedName>
        <fullName evidence="13">Microtubule-associated protein RP/EB family member 1</fullName>
    </submittedName>
</protein>
<dbReference type="PANTHER" id="PTHR10623">
    <property type="entry name" value="MICROTUBULE-ASSOCIATED PROTEIN RP/EB FAMILY MEMBER"/>
    <property type="match status" value="1"/>
</dbReference>
<name>A0A210PR98_MIZYE</name>
<proteinExistence type="inferred from homology"/>
<comment type="subcellular location">
    <subcellularLocation>
        <location evidence="1">Cytoplasm</location>
        <location evidence="1">Cytoskeleton</location>
    </subcellularLocation>
</comment>
<dbReference type="GO" id="GO:0051301">
    <property type="term" value="P:cell division"/>
    <property type="evidence" value="ECO:0007669"/>
    <property type="project" value="UniProtKB-KW"/>
</dbReference>
<evidence type="ECO:0000256" key="3">
    <source>
        <dbReference type="ARBA" id="ARBA00022490"/>
    </source>
</evidence>
<dbReference type="SUPFAM" id="SSF140612">
    <property type="entry name" value="EB1 dimerisation domain-like"/>
    <property type="match status" value="1"/>
</dbReference>
<dbReference type="GO" id="GO:0008017">
    <property type="term" value="F:microtubule binding"/>
    <property type="evidence" value="ECO:0007669"/>
    <property type="project" value="InterPro"/>
</dbReference>
<keyword evidence="5 9" id="KW-0493">Microtubule</keyword>
<evidence type="ECO:0000256" key="8">
    <source>
        <dbReference type="ARBA" id="ARBA00023306"/>
    </source>
</evidence>
<evidence type="ECO:0000256" key="4">
    <source>
        <dbReference type="ARBA" id="ARBA00022618"/>
    </source>
</evidence>
<dbReference type="STRING" id="6573.A0A210PR98"/>
<keyword evidence="8" id="KW-0131">Cell cycle</keyword>
<dbReference type="SUPFAM" id="SSF47576">
    <property type="entry name" value="Calponin-homology domain, CH-domain"/>
    <property type="match status" value="1"/>
</dbReference>
<dbReference type="InterPro" id="IPR027328">
    <property type="entry name" value="MAPRE"/>
</dbReference>
<keyword evidence="7" id="KW-0206">Cytoskeleton</keyword>
<dbReference type="Proteomes" id="UP000242188">
    <property type="component" value="Unassembled WGS sequence"/>
</dbReference>
<dbReference type="FunFam" id="1.10.418.10:FF:000007">
    <property type="entry name" value="Microtubule-associated protein, RP/EB family, member 2"/>
    <property type="match status" value="1"/>
</dbReference>
<keyword evidence="6" id="KW-0498">Mitosis</keyword>
<dbReference type="Pfam" id="PF00307">
    <property type="entry name" value="CH"/>
    <property type="match status" value="1"/>
</dbReference>
<evidence type="ECO:0000259" key="11">
    <source>
        <dbReference type="PROSITE" id="PS50021"/>
    </source>
</evidence>
<comment type="similarity">
    <text evidence="2">Belongs to the MAPRE family.</text>
</comment>
<dbReference type="InterPro" id="IPR001715">
    <property type="entry name" value="CH_dom"/>
</dbReference>
<evidence type="ECO:0000256" key="10">
    <source>
        <dbReference type="SAM" id="MobiDB-lite"/>
    </source>
</evidence>
<evidence type="ECO:0000313" key="14">
    <source>
        <dbReference type="Proteomes" id="UP000242188"/>
    </source>
</evidence>
<keyword evidence="4" id="KW-0132">Cell division</keyword>
<dbReference type="GO" id="GO:0005874">
    <property type="term" value="C:microtubule"/>
    <property type="evidence" value="ECO:0007669"/>
    <property type="project" value="UniProtKB-KW"/>
</dbReference>
<dbReference type="InterPro" id="IPR004953">
    <property type="entry name" value="EB1_C"/>
</dbReference>
<organism evidence="13 14">
    <name type="scientific">Mizuhopecten yessoensis</name>
    <name type="common">Japanese scallop</name>
    <name type="synonym">Patinopecten yessoensis</name>
    <dbReference type="NCBI Taxonomy" id="6573"/>
    <lineage>
        <taxon>Eukaryota</taxon>
        <taxon>Metazoa</taxon>
        <taxon>Spiralia</taxon>
        <taxon>Lophotrochozoa</taxon>
        <taxon>Mollusca</taxon>
        <taxon>Bivalvia</taxon>
        <taxon>Autobranchia</taxon>
        <taxon>Pteriomorphia</taxon>
        <taxon>Pectinida</taxon>
        <taxon>Pectinoidea</taxon>
        <taxon>Pectinidae</taxon>
        <taxon>Mizuhopecten</taxon>
    </lineage>
</organism>
<dbReference type="InterPro" id="IPR036133">
    <property type="entry name" value="EB1_C_sf"/>
</dbReference>
<reference evidence="13 14" key="1">
    <citation type="journal article" date="2017" name="Nat. Ecol. Evol.">
        <title>Scallop genome provides insights into evolution of bilaterian karyotype and development.</title>
        <authorList>
            <person name="Wang S."/>
            <person name="Zhang J."/>
            <person name="Jiao W."/>
            <person name="Li J."/>
            <person name="Xun X."/>
            <person name="Sun Y."/>
            <person name="Guo X."/>
            <person name="Huan P."/>
            <person name="Dong B."/>
            <person name="Zhang L."/>
            <person name="Hu X."/>
            <person name="Sun X."/>
            <person name="Wang J."/>
            <person name="Zhao C."/>
            <person name="Wang Y."/>
            <person name="Wang D."/>
            <person name="Huang X."/>
            <person name="Wang R."/>
            <person name="Lv J."/>
            <person name="Li Y."/>
            <person name="Zhang Z."/>
            <person name="Liu B."/>
            <person name="Lu W."/>
            <person name="Hui Y."/>
            <person name="Liang J."/>
            <person name="Zhou Z."/>
            <person name="Hou R."/>
            <person name="Li X."/>
            <person name="Liu Y."/>
            <person name="Li H."/>
            <person name="Ning X."/>
            <person name="Lin Y."/>
            <person name="Zhao L."/>
            <person name="Xing Q."/>
            <person name="Dou J."/>
            <person name="Li Y."/>
            <person name="Mao J."/>
            <person name="Guo H."/>
            <person name="Dou H."/>
            <person name="Li T."/>
            <person name="Mu C."/>
            <person name="Jiang W."/>
            <person name="Fu Q."/>
            <person name="Fu X."/>
            <person name="Miao Y."/>
            <person name="Liu J."/>
            <person name="Yu Q."/>
            <person name="Li R."/>
            <person name="Liao H."/>
            <person name="Li X."/>
            <person name="Kong Y."/>
            <person name="Jiang Z."/>
            <person name="Chourrout D."/>
            <person name="Li R."/>
            <person name="Bao Z."/>
        </authorList>
    </citation>
    <scope>NUCLEOTIDE SEQUENCE [LARGE SCALE GENOMIC DNA]</scope>
    <source>
        <strain evidence="13 14">PY_sf001</strain>
    </source>
</reference>
<evidence type="ECO:0000256" key="1">
    <source>
        <dbReference type="ARBA" id="ARBA00004245"/>
    </source>
</evidence>
<feature type="compositionally biased region" description="Basic and acidic residues" evidence="10">
    <location>
        <begin position="177"/>
        <end position="187"/>
    </location>
</feature>
<accession>A0A210PR98</accession>
<dbReference type="PROSITE" id="PS50021">
    <property type="entry name" value="CH"/>
    <property type="match status" value="1"/>
</dbReference>
<keyword evidence="3" id="KW-0963">Cytoplasm</keyword>
<feature type="domain" description="EB1 C-terminal" evidence="12">
    <location>
        <begin position="269"/>
        <end position="337"/>
    </location>
</feature>
<evidence type="ECO:0000256" key="5">
    <source>
        <dbReference type="ARBA" id="ARBA00022701"/>
    </source>
</evidence>
<dbReference type="Gene3D" id="1.20.5.1430">
    <property type="match status" value="1"/>
</dbReference>
<evidence type="ECO:0000256" key="6">
    <source>
        <dbReference type="ARBA" id="ARBA00022776"/>
    </source>
</evidence>
<comment type="caution">
    <text evidence="13">The sequence shown here is derived from an EMBL/GenBank/DDBJ whole genome shotgun (WGS) entry which is preliminary data.</text>
</comment>
<evidence type="ECO:0000259" key="12">
    <source>
        <dbReference type="PROSITE" id="PS51230"/>
    </source>
</evidence>
<sequence length="353" mass="40209">MALNVYDTGNKADNVSRQEVLSWVNDKLEGTYKRIEDMCTGAAYCQLLDILYPGVVNLKRVLFSTKLEHEYIRNFKLVQNAFTNLGINKDIPVERLVKGRFQDNYEFLVWFKKFFDANDDNRIYNAVEARFGLSLGSDNSRSSIDSFVREIKSQNRRSRQGRNSEHSQTSRIIPHFESPKRHPKPVESEIDSMPTSANMVNVHNKVGQSHVSTASSGSVRLPISASSTRSNSLIKPPSAAISDGLSGLIRSRKDSSKFGHVSCSTREQRQRKEMEDLVMIGLRLEELYLTVKSMEQERDFYYGKLLNIESWCSQQENSGPLETLKAILYSEVWFQPSEGKDESVVTEDVQDGR</sequence>